<evidence type="ECO:0008006" key="5">
    <source>
        <dbReference type="Google" id="ProtNLM"/>
    </source>
</evidence>
<feature type="region of interest" description="Disordered" evidence="1">
    <location>
        <begin position="1"/>
        <end position="54"/>
    </location>
</feature>
<feature type="region of interest" description="Disordered" evidence="1">
    <location>
        <begin position="262"/>
        <end position="282"/>
    </location>
</feature>
<name>A0ABQ8EUV2_9FUNG</name>
<feature type="compositionally biased region" description="Polar residues" evidence="1">
    <location>
        <begin position="18"/>
        <end position="30"/>
    </location>
</feature>
<evidence type="ECO:0000256" key="2">
    <source>
        <dbReference type="SAM" id="Phobius"/>
    </source>
</evidence>
<dbReference type="Proteomes" id="UP001648503">
    <property type="component" value="Unassembled WGS sequence"/>
</dbReference>
<keyword evidence="2" id="KW-1133">Transmembrane helix</keyword>
<feature type="compositionally biased region" description="Pro residues" evidence="1">
    <location>
        <begin position="43"/>
        <end position="54"/>
    </location>
</feature>
<dbReference type="EMBL" id="JAFCIX010000580">
    <property type="protein sequence ID" value="KAH6585604.1"/>
    <property type="molecule type" value="Genomic_DNA"/>
</dbReference>
<evidence type="ECO:0000313" key="3">
    <source>
        <dbReference type="EMBL" id="KAH6585604.1"/>
    </source>
</evidence>
<keyword evidence="2" id="KW-0472">Membrane</keyword>
<reference evidence="3 4" key="1">
    <citation type="submission" date="2021-02" db="EMBL/GenBank/DDBJ databases">
        <title>Variation within the Batrachochytrium salamandrivorans European outbreak.</title>
        <authorList>
            <person name="Kelly M."/>
            <person name="Pasmans F."/>
            <person name="Shea T.P."/>
            <person name="Munoz J.F."/>
            <person name="Carranza S."/>
            <person name="Cuomo C.A."/>
            <person name="Martel A."/>
        </authorList>
    </citation>
    <scope>NUCLEOTIDE SEQUENCE [LARGE SCALE GENOMIC DNA]</scope>
    <source>
        <strain evidence="3 4">AMFP18/2</strain>
    </source>
</reference>
<feature type="compositionally biased region" description="Pro residues" evidence="1">
    <location>
        <begin position="1"/>
        <end position="10"/>
    </location>
</feature>
<evidence type="ECO:0000256" key="1">
    <source>
        <dbReference type="SAM" id="MobiDB-lite"/>
    </source>
</evidence>
<comment type="caution">
    <text evidence="3">The sequence shown here is derived from an EMBL/GenBank/DDBJ whole genome shotgun (WGS) entry which is preliminary data.</text>
</comment>
<keyword evidence="4" id="KW-1185">Reference proteome</keyword>
<gene>
    <name evidence="3" type="ORF">BASA50_001212</name>
</gene>
<protein>
    <recommendedName>
        <fullName evidence="5">Late embryogenesis abundant protein LEA-2 subgroup domain-containing protein</fullName>
    </recommendedName>
</protein>
<proteinExistence type="predicted"/>
<organism evidence="3 4">
    <name type="scientific">Batrachochytrium salamandrivorans</name>
    <dbReference type="NCBI Taxonomy" id="1357716"/>
    <lineage>
        <taxon>Eukaryota</taxon>
        <taxon>Fungi</taxon>
        <taxon>Fungi incertae sedis</taxon>
        <taxon>Chytridiomycota</taxon>
        <taxon>Chytridiomycota incertae sedis</taxon>
        <taxon>Chytridiomycetes</taxon>
        <taxon>Rhizophydiales</taxon>
        <taxon>Rhizophydiales incertae sedis</taxon>
        <taxon>Batrachochytrium</taxon>
    </lineage>
</organism>
<sequence>MSSPERPPQPYHVDPRSRPSNRQSTHSLLSTGYYPMPGSDPANPQPMQPPMMPPMAPPTDVHSSVGAGGYYYEPQHWDPSMQPVSSYDTMPVFHAAPVRVASYISPHYSYPQQEYHQYNQPEPLQQQYMQPEPFQPQYIQPQSQQSEPLQQQYMQPEPFQPQYINPDSLQQQYINPQSQQPELLQQQYMQPEHPQQQYMNADPLQQQYIPPQYQQPELLQQQQYIQPQYQQSNIPLPVNHPQELHQQEYQQHRDYQNHQNHSQYYPQYQPPPSNTAGTRQSTLSSAPVVMAMNKRDSSPVPPAPNPYGTYMPYDRNEPPRRRFCCCFRTRGGCMACCLFFVLILIGLAVATAILWPKQPTIYTSDPYFPSDSGGLQVSSGELSVAGIRNGLSTASVANPYTFWFPLATNVTIYSPNRIAINLDSVTFTSTLLSNTDAPLPSVQAIGSLGRVTIRQEANTTIVMPYRVMYTATSLVDLASDPALTSLVNSCRQNTPLRLSYEVILSVTLISWTGFKPSTTGKLSFACPPAVASLLSGVGK</sequence>
<accession>A0ABQ8EUV2</accession>
<evidence type="ECO:0000313" key="4">
    <source>
        <dbReference type="Proteomes" id="UP001648503"/>
    </source>
</evidence>
<keyword evidence="2" id="KW-0812">Transmembrane</keyword>
<feature type="transmembrane region" description="Helical" evidence="2">
    <location>
        <begin position="331"/>
        <end position="355"/>
    </location>
</feature>